<reference evidence="2 3" key="1">
    <citation type="journal article" date="2019" name="Microbiol. Resour. Announc.">
        <title>Complete Genome Sequence of Halomonas sulfidaeris Strain Esulfide1 Isolated from a Metal Sulfide Rock at a Depth of 2,200 Meters, Obtained Using Nanopore Sequencing.</title>
        <authorList>
            <person name="Saito M."/>
            <person name="Nishigata A."/>
            <person name="Galipon J."/>
            <person name="Arakawa K."/>
        </authorList>
    </citation>
    <scope>NUCLEOTIDE SEQUENCE [LARGE SCALE GENOMIC DNA]</scope>
    <source>
        <strain evidence="2 3">ATCC BAA-803</strain>
    </source>
</reference>
<dbReference type="EMBL" id="AP019514">
    <property type="protein sequence ID" value="BBI58790.1"/>
    <property type="molecule type" value="Genomic_DNA"/>
</dbReference>
<feature type="transmembrane region" description="Helical" evidence="1">
    <location>
        <begin position="6"/>
        <end position="28"/>
    </location>
</feature>
<keyword evidence="1" id="KW-0472">Membrane</keyword>
<proteinExistence type="predicted"/>
<evidence type="ECO:0000313" key="2">
    <source>
        <dbReference type="EMBL" id="BBI58790.1"/>
    </source>
</evidence>
<protein>
    <submittedName>
        <fullName evidence="2">Uncharacterized protein</fullName>
    </submittedName>
</protein>
<evidence type="ECO:0000313" key="3">
    <source>
        <dbReference type="Proteomes" id="UP000320231"/>
    </source>
</evidence>
<dbReference type="AlphaFoldDB" id="A0A455TZ73"/>
<keyword evidence="1" id="KW-0812">Transmembrane</keyword>
<dbReference type="Proteomes" id="UP000320231">
    <property type="component" value="Chromosome"/>
</dbReference>
<gene>
    <name evidence="2" type="ORF">HSBAA_00960</name>
</gene>
<keyword evidence="1" id="KW-1133">Transmembrane helix</keyword>
<name>A0A455TZ73_9GAMM</name>
<organism evidence="2 3">
    <name type="scientific">Vreelandella sulfidaeris</name>
    <dbReference type="NCBI Taxonomy" id="115553"/>
    <lineage>
        <taxon>Bacteria</taxon>
        <taxon>Pseudomonadati</taxon>
        <taxon>Pseudomonadota</taxon>
        <taxon>Gammaproteobacteria</taxon>
        <taxon>Oceanospirillales</taxon>
        <taxon>Halomonadaceae</taxon>
        <taxon>Vreelandella</taxon>
    </lineage>
</organism>
<sequence>MSAEASLLTLLTTTPLFAVGLTLAAYLLGSGLFQRLKRPSWLPAILIAALLLAGR</sequence>
<accession>A0A455TZ73</accession>
<evidence type="ECO:0000256" key="1">
    <source>
        <dbReference type="SAM" id="Phobius"/>
    </source>
</evidence>
<dbReference type="KEGG" id="hsr:HSBAA_00960"/>